<evidence type="ECO:0008006" key="3">
    <source>
        <dbReference type="Google" id="ProtNLM"/>
    </source>
</evidence>
<sequence length="109" mass="13159">MRLLIYKEVYDFLLKCYQKTEKYPSSYKHSLGKEQKEKAMELLYSIYDWQLKEEHGSSDEVCKWIELNRVLLRLSFDLELISYAYYVETNKQLKKISAILKSNEFIAKE</sequence>
<dbReference type="HOGENOM" id="CLU_2181207_0_0_10"/>
<keyword evidence="2" id="KW-1185">Reference proteome</keyword>
<dbReference type="Gene3D" id="1.20.1440.60">
    <property type="entry name" value="23S rRNA-intervening sequence"/>
    <property type="match status" value="1"/>
</dbReference>
<gene>
    <name evidence="1" type="ordered locus">Ornrh_0549</name>
</gene>
<organism evidence="1 2">
    <name type="scientific">Ornithobacterium rhinotracheale (strain ATCC 51463 / DSM 15997 / CCUG 23171 / CIP 104009 / LMG 9086)</name>
    <dbReference type="NCBI Taxonomy" id="867902"/>
    <lineage>
        <taxon>Bacteria</taxon>
        <taxon>Pseudomonadati</taxon>
        <taxon>Bacteroidota</taxon>
        <taxon>Flavobacteriia</taxon>
        <taxon>Flavobacteriales</taxon>
        <taxon>Weeksellaceae</taxon>
        <taxon>Ornithobacterium</taxon>
    </lineage>
</organism>
<dbReference type="AlphaFoldDB" id="I3ZYG7"/>
<dbReference type="KEGG" id="orh:Ornrh_0549"/>
<dbReference type="EMBL" id="CP003283">
    <property type="protein sequence ID" value="AFL96751.1"/>
    <property type="molecule type" value="Genomic_DNA"/>
</dbReference>
<accession>I3ZYG7</accession>
<evidence type="ECO:0000313" key="1">
    <source>
        <dbReference type="EMBL" id="AFL96751.1"/>
    </source>
</evidence>
<protein>
    <recommendedName>
        <fullName evidence="3">Four helix bundle protein</fullName>
    </recommendedName>
</protein>
<proteinExistence type="predicted"/>
<dbReference type="STRING" id="867902.Ornrh_0549"/>
<dbReference type="InterPro" id="IPR036583">
    <property type="entry name" value="23S_rRNA_IVS_sf"/>
</dbReference>
<reference evidence="1 2" key="1">
    <citation type="submission" date="2012-06" db="EMBL/GenBank/DDBJ databases">
        <title>The complete genome of Ornithobacterium rhinotracheale DSM 15997.</title>
        <authorList>
            <consortium name="US DOE Joint Genome Institute (JGI-PGF)"/>
            <person name="Lucas S."/>
            <person name="Copeland A."/>
            <person name="Lapidus A."/>
            <person name="Goodwin L."/>
            <person name="Pitluck S."/>
            <person name="Peters L."/>
            <person name="Mikhailova N."/>
            <person name="Teshima H."/>
            <person name="Kyrpides N."/>
            <person name="Mavromatis K."/>
            <person name="Pagani I."/>
            <person name="Ivanova N."/>
            <person name="Ovchinnikova G."/>
            <person name="Zeytun A."/>
            <person name="Detter J.C."/>
            <person name="Han C."/>
            <person name="Land M."/>
            <person name="Hauser L."/>
            <person name="Markowitz V."/>
            <person name="Cheng J.-F."/>
            <person name="Hugenholtz P."/>
            <person name="Woyke T."/>
            <person name="Wu D."/>
            <person name="Lang E."/>
            <person name="Kopitz M."/>
            <person name="Brambilla E."/>
            <person name="Klenk H.-P."/>
            <person name="Eisen J.A."/>
        </authorList>
    </citation>
    <scope>NUCLEOTIDE SEQUENCE [LARGE SCALE GENOMIC DNA]</scope>
    <source>
        <strain evidence="2">ATCC 51463 / DSM 15997 / CCUG 23171 / LMG 9086</strain>
    </source>
</reference>
<name>I3ZYG7_ORNRL</name>
<dbReference type="Proteomes" id="UP000006051">
    <property type="component" value="Chromosome"/>
</dbReference>
<evidence type="ECO:0000313" key="2">
    <source>
        <dbReference type="Proteomes" id="UP000006051"/>
    </source>
</evidence>